<comment type="function">
    <text evidence="1 11">Catalyzes the 6-electron oxidation of protoporphyrinogen-IX to form protoporphyrin-IX.</text>
</comment>
<dbReference type="PANTHER" id="PTHR42923">
    <property type="entry name" value="PROTOPORPHYRINOGEN OXIDASE"/>
    <property type="match status" value="1"/>
</dbReference>
<evidence type="ECO:0000313" key="13">
    <source>
        <dbReference type="EMBL" id="CAL8108771.1"/>
    </source>
</evidence>
<comment type="caution">
    <text evidence="13">The sequence shown here is derived from an EMBL/GenBank/DDBJ whole genome shotgun (WGS) entry which is preliminary data.</text>
</comment>
<keyword evidence="9 11" id="KW-0627">Porphyrin biosynthesis</keyword>
<dbReference type="Pfam" id="PF01593">
    <property type="entry name" value="Amino_oxidase"/>
    <property type="match status" value="1"/>
</dbReference>
<dbReference type="SUPFAM" id="SSF54373">
    <property type="entry name" value="FAD-linked reductases, C-terminal domain"/>
    <property type="match status" value="1"/>
</dbReference>
<organism evidence="13 14">
    <name type="scientific">Orchesella dallaii</name>
    <dbReference type="NCBI Taxonomy" id="48710"/>
    <lineage>
        <taxon>Eukaryota</taxon>
        <taxon>Metazoa</taxon>
        <taxon>Ecdysozoa</taxon>
        <taxon>Arthropoda</taxon>
        <taxon>Hexapoda</taxon>
        <taxon>Collembola</taxon>
        <taxon>Entomobryomorpha</taxon>
        <taxon>Entomobryoidea</taxon>
        <taxon>Orchesellidae</taxon>
        <taxon>Orchesellinae</taxon>
        <taxon>Orchesella</taxon>
    </lineage>
</organism>
<dbReference type="EC" id="1.3.3.4" evidence="4 11"/>
<dbReference type="InterPro" id="IPR050464">
    <property type="entry name" value="Zeta_carotene_desat/Oxidored"/>
</dbReference>
<evidence type="ECO:0000256" key="5">
    <source>
        <dbReference type="ARBA" id="ARBA00022630"/>
    </source>
</evidence>
<reference evidence="13 14" key="1">
    <citation type="submission" date="2024-08" db="EMBL/GenBank/DDBJ databases">
        <authorList>
            <person name="Cucini C."/>
            <person name="Frati F."/>
        </authorList>
    </citation>
    <scope>NUCLEOTIDE SEQUENCE [LARGE SCALE GENOMIC DNA]</scope>
</reference>
<keyword evidence="14" id="KW-1185">Reference proteome</keyword>
<comment type="cofactor">
    <cofactor evidence="11">
        <name>FAD</name>
        <dbReference type="ChEBI" id="CHEBI:57692"/>
    </cofactor>
    <text evidence="11">Binds 1 FAD per subunit.</text>
</comment>
<evidence type="ECO:0000313" key="14">
    <source>
        <dbReference type="Proteomes" id="UP001642540"/>
    </source>
</evidence>
<sequence length="514" mass="58016">MRLLEKSYGLMICRVFRTYSTVPERPAAKRKVVGILGGGITGLSAAYYLVKQYGDKVLPLVFEKSDRVGGWVKTVVTDKGSRYEIGPRSIRPAGIRGMNTLDMVQDLGLHKDLLYVEKTHPTAQNRYIYLGGKLIRLPNDIKVLYKKTEPFKRPLFWSVLRDIIRFRKKGTDDSIYNFVKRRFGFEIAEYLIDPLIRGICAGDARDISVKFLMKDMFEHEQKYGSVVLGHLLSRFGKQPCTLSEDDKTIGFSDVALASLSGNWSIWSLEQGLEALPKALEDYLVNKNNVQVLKSVNVDRMRFSRDLKQVDVTYEILGDVKRADTITCDHIISCIPSTSLARLLRQTKPSHPDLWKVFCNIESESLQVTGLTYTESEVMNDAFGFLVPSCEQSVDGLLGIVFDSNVFPQEQNTVISVMSKPGLGINEIKGLVSKTLGIHREPHDYLIHENPECIPQYTVGHYEKVQALRNYIIYAKLPLSIAGASYDGVSVNDCIYSARQIANNIVNFKLDFQNS</sequence>
<comment type="pathway">
    <text evidence="2 11">Porphyrin-containing compound metabolism; protoporphyrin-IX biosynthesis; protoporphyrin-IX from protoporphyrinogen-IX: step 1/1.</text>
</comment>
<dbReference type="Gene3D" id="3.50.50.60">
    <property type="entry name" value="FAD/NAD(P)-binding domain"/>
    <property type="match status" value="1"/>
</dbReference>
<keyword evidence="8 11" id="KW-0350">Heme biosynthesis</keyword>
<comment type="similarity">
    <text evidence="3 11">Belongs to the protoporphyrinogen/coproporphyrinogen oxidase family. Protoporphyrinogen oxidase subfamily.</text>
</comment>
<comment type="catalytic activity">
    <reaction evidence="10 11">
        <text>protoporphyrinogen IX + 3 O2 = protoporphyrin IX + 3 H2O2</text>
        <dbReference type="Rhea" id="RHEA:25576"/>
        <dbReference type="ChEBI" id="CHEBI:15379"/>
        <dbReference type="ChEBI" id="CHEBI:16240"/>
        <dbReference type="ChEBI" id="CHEBI:57306"/>
        <dbReference type="ChEBI" id="CHEBI:57307"/>
        <dbReference type="EC" id="1.3.3.4"/>
    </reaction>
</comment>
<dbReference type="SUPFAM" id="SSF51905">
    <property type="entry name" value="FAD/NAD(P)-binding domain"/>
    <property type="match status" value="1"/>
</dbReference>
<keyword evidence="6 11" id="KW-0274">FAD</keyword>
<accession>A0ABP1QR93</accession>
<protein>
    <recommendedName>
        <fullName evidence="4 11">Protoporphyrinogen oxidase</fullName>
        <ecNumber evidence="4 11">1.3.3.4</ecNumber>
    </recommendedName>
</protein>
<evidence type="ECO:0000256" key="2">
    <source>
        <dbReference type="ARBA" id="ARBA00005073"/>
    </source>
</evidence>
<keyword evidence="7 11" id="KW-0560">Oxidoreductase</keyword>
<dbReference type="InterPro" id="IPR004572">
    <property type="entry name" value="Protoporphyrinogen_oxidase"/>
</dbReference>
<evidence type="ECO:0000256" key="3">
    <source>
        <dbReference type="ARBA" id="ARBA00010551"/>
    </source>
</evidence>
<dbReference type="Proteomes" id="UP001642540">
    <property type="component" value="Unassembled WGS sequence"/>
</dbReference>
<evidence type="ECO:0000256" key="11">
    <source>
        <dbReference type="RuleBase" id="RU367069"/>
    </source>
</evidence>
<evidence type="ECO:0000256" key="9">
    <source>
        <dbReference type="ARBA" id="ARBA00023244"/>
    </source>
</evidence>
<keyword evidence="5 11" id="KW-0285">Flavoprotein</keyword>
<dbReference type="PANTHER" id="PTHR42923:SF3">
    <property type="entry name" value="PROTOPORPHYRINOGEN OXIDASE"/>
    <property type="match status" value="1"/>
</dbReference>
<dbReference type="NCBIfam" id="TIGR00562">
    <property type="entry name" value="proto_IX_ox"/>
    <property type="match status" value="1"/>
</dbReference>
<evidence type="ECO:0000259" key="12">
    <source>
        <dbReference type="Pfam" id="PF01593"/>
    </source>
</evidence>
<evidence type="ECO:0000256" key="7">
    <source>
        <dbReference type="ARBA" id="ARBA00023002"/>
    </source>
</evidence>
<feature type="domain" description="Amine oxidase" evidence="12">
    <location>
        <begin position="40"/>
        <end position="504"/>
    </location>
</feature>
<dbReference type="InterPro" id="IPR036188">
    <property type="entry name" value="FAD/NAD-bd_sf"/>
</dbReference>
<evidence type="ECO:0000256" key="10">
    <source>
        <dbReference type="ARBA" id="ARBA00047554"/>
    </source>
</evidence>
<name>A0ABP1QR93_9HEXA</name>
<evidence type="ECO:0000256" key="1">
    <source>
        <dbReference type="ARBA" id="ARBA00002600"/>
    </source>
</evidence>
<evidence type="ECO:0000256" key="6">
    <source>
        <dbReference type="ARBA" id="ARBA00022827"/>
    </source>
</evidence>
<evidence type="ECO:0000256" key="8">
    <source>
        <dbReference type="ARBA" id="ARBA00023133"/>
    </source>
</evidence>
<proteinExistence type="inferred from homology"/>
<dbReference type="InterPro" id="IPR002937">
    <property type="entry name" value="Amino_oxidase"/>
</dbReference>
<dbReference type="EMBL" id="CAXLJM020000040">
    <property type="protein sequence ID" value="CAL8108771.1"/>
    <property type="molecule type" value="Genomic_DNA"/>
</dbReference>
<comment type="subcellular location">
    <subcellularLocation>
        <location evidence="11">Mitochondrion inner membrane</location>
    </subcellularLocation>
</comment>
<evidence type="ECO:0000256" key="4">
    <source>
        <dbReference type="ARBA" id="ARBA00012867"/>
    </source>
</evidence>
<gene>
    <name evidence="13" type="ORF">ODALV1_LOCUS13083</name>
</gene>